<organism evidence="3 4">
    <name type="scientific">Kineococcus gynurae</name>
    <dbReference type="NCBI Taxonomy" id="452979"/>
    <lineage>
        <taxon>Bacteria</taxon>
        <taxon>Bacillati</taxon>
        <taxon>Actinomycetota</taxon>
        <taxon>Actinomycetes</taxon>
        <taxon>Kineosporiales</taxon>
        <taxon>Kineosporiaceae</taxon>
        <taxon>Kineococcus</taxon>
    </lineage>
</organism>
<feature type="compositionally biased region" description="Low complexity" evidence="1">
    <location>
        <begin position="81"/>
        <end position="93"/>
    </location>
</feature>
<proteinExistence type="predicted"/>
<dbReference type="PANTHER" id="PTHR34215">
    <property type="entry name" value="BLL0784 PROTEIN"/>
    <property type="match status" value="1"/>
</dbReference>
<dbReference type="Pfam" id="PF04296">
    <property type="entry name" value="YlxR"/>
    <property type="match status" value="1"/>
</dbReference>
<comment type="caution">
    <text evidence="3">The sequence shown here is derived from an EMBL/GenBank/DDBJ whole genome shotgun (WGS) entry which is preliminary data.</text>
</comment>
<dbReference type="InterPro" id="IPR007393">
    <property type="entry name" value="YlxR_dom"/>
</dbReference>
<gene>
    <name evidence="3" type="ORF">ACFFVI_14070</name>
</gene>
<dbReference type="Gene3D" id="3.30.1230.10">
    <property type="entry name" value="YlxR-like"/>
    <property type="match status" value="1"/>
</dbReference>
<name>A0ABV5LVH6_9ACTN</name>
<feature type="domain" description="YlxR" evidence="2">
    <location>
        <begin position="1"/>
        <end position="62"/>
    </location>
</feature>
<sequence>MGCRDKAPRASLLRVVSAADGVSVVADARSRLPGRGAWLHHRSACLDLAERRRAFARALRLAGPVDSSPVRRHLDAHVHTSGETTTDESGSSS</sequence>
<protein>
    <submittedName>
        <fullName evidence="3">YlxR family protein</fullName>
    </submittedName>
</protein>
<evidence type="ECO:0000313" key="3">
    <source>
        <dbReference type="EMBL" id="MFB9378094.1"/>
    </source>
</evidence>
<feature type="region of interest" description="Disordered" evidence="1">
    <location>
        <begin position="68"/>
        <end position="93"/>
    </location>
</feature>
<evidence type="ECO:0000256" key="1">
    <source>
        <dbReference type="SAM" id="MobiDB-lite"/>
    </source>
</evidence>
<evidence type="ECO:0000313" key="4">
    <source>
        <dbReference type="Proteomes" id="UP001589748"/>
    </source>
</evidence>
<dbReference type="Proteomes" id="UP001589748">
    <property type="component" value="Unassembled WGS sequence"/>
</dbReference>
<dbReference type="PANTHER" id="PTHR34215:SF1">
    <property type="entry name" value="YLXR DOMAIN-CONTAINING PROTEIN"/>
    <property type="match status" value="1"/>
</dbReference>
<dbReference type="EMBL" id="JBHMDM010000007">
    <property type="protein sequence ID" value="MFB9378094.1"/>
    <property type="molecule type" value="Genomic_DNA"/>
</dbReference>
<dbReference type="InterPro" id="IPR035931">
    <property type="entry name" value="YlxR-like_sf"/>
</dbReference>
<accession>A0ABV5LVH6</accession>
<keyword evidence="4" id="KW-1185">Reference proteome</keyword>
<dbReference type="RefSeq" id="WP_380137426.1">
    <property type="nucleotide sequence ID" value="NZ_JBHLUI010000008.1"/>
</dbReference>
<dbReference type="SUPFAM" id="SSF64376">
    <property type="entry name" value="YlxR-like"/>
    <property type="match status" value="1"/>
</dbReference>
<dbReference type="InterPro" id="IPR037465">
    <property type="entry name" value="YlxR"/>
</dbReference>
<evidence type="ECO:0000259" key="2">
    <source>
        <dbReference type="Pfam" id="PF04296"/>
    </source>
</evidence>
<reference evidence="3 4" key="1">
    <citation type="submission" date="2024-09" db="EMBL/GenBank/DDBJ databases">
        <authorList>
            <person name="Sun Q."/>
            <person name="Mori K."/>
        </authorList>
    </citation>
    <scope>NUCLEOTIDE SEQUENCE [LARGE SCALE GENOMIC DNA]</scope>
    <source>
        <strain evidence="3 4">TISTR 1856</strain>
    </source>
</reference>